<feature type="signal peptide" evidence="2">
    <location>
        <begin position="1"/>
        <end position="19"/>
    </location>
</feature>
<dbReference type="Proteomes" id="UP000831068">
    <property type="component" value="Chromosome"/>
</dbReference>
<sequence>MKKFLTAMSIVLGLGLASAQQVAPAAKTANKTTTTKQVKPAKAVQTPAAKPAVKLKKDGTPDKRYKENQKLKKDGTPDKRFKVNK</sequence>
<organism evidence="3 4">
    <name type="scientific">Chryseobacterium oryzae</name>
    <dbReference type="NCBI Taxonomy" id="2929799"/>
    <lineage>
        <taxon>Bacteria</taxon>
        <taxon>Pseudomonadati</taxon>
        <taxon>Bacteroidota</taxon>
        <taxon>Flavobacteriia</taxon>
        <taxon>Flavobacteriales</taxon>
        <taxon>Weeksellaceae</taxon>
        <taxon>Chryseobacterium group</taxon>
        <taxon>Chryseobacterium</taxon>
    </lineage>
</organism>
<proteinExistence type="predicted"/>
<keyword evidence="4" id="KW-1185">Reference proteome</keyword>
<feature type="compositionally biased region" description="Basic and acidic residues" evidence="1">
    <location>
        <begin position="55"/>
        <end position="85"/>
    </location>
</feature>
<feature type="chain" id="PRO_5046918537" evidence="2">
    <location>
        <begin position="20"/>
        <end position="85"/>
    </location>
</feature>
<gene>
    <name evidence="3" type="ORF">MTP08_13405</name>
</gene>
<protein>
    <submittedName>
        <fullName evidence="3">Uncharacterized protein</fullName>
    </submittedName>
</protein>
<accession>A0ABY4BFT3</accession>
<dbReference type="RefSeq" id="WP_243576369.1">
    <property type="nucleotide sequence ID" value="NZ_CP094529.1"/>
</dbReference>
<evidence type="ECO:0000313" key="3">
    <source>
        <dbReference type="EMBL" id="UOE38031.1"/>
    </source>
</evidence>
<name>A0ABY4BFT3_9FLAO</name>
<dbReference type="EMBL" id="CP094529">
    <property type="protein sequence ID" value="UOE38031.1"/>
    <property type="molecule type" value="Genomic_DNA"/>
</dbReference>
<evidence type="ECO:0000313" key="4">
    <source>
        <dbReference type="Proteomes" id="UP000831068"/>
    </source>
</evidence>
<keyword evidence="2" id="KW-0732">Signal</keyword>
<evidence type="ECO:0000256" key="1">
    <source>
        <dbReference type="SAM" id="MobiDB-lite"/>
    </source>
</evidence>
<reference evidence="3 4" key="1">
    <citation type="submission" date="2022-03" db="EMBL/GenBank/DDBJ databases">
        <title>Chryseobacterium sp. isolated from the Andong Sikhe.</title>
        <authorList>
            <person name="Won M."/>
            <person name="Kim S.-J."/>
            <person name="Kwon S.-W."/>
        </authorList>
    </citation>
    <scope>NUCLEOTIDE SEQUENCE [LARGE SCALE GENOMIC DNA]</scope>
    <source>
        <strain evidence="3 4">ADR-1</strain>
    </source>
</reference>
<evidence type="ECO:0000256" key="2">
    <source>
        <dbReference type="SAM" id="SignalP"/>
    </source>
</evidence>
<feature type="region of interest" description="Disordered" evidence="1">
    <location>
        <begin position="28"/>
        <end position="85"/>
    </location>
</feature>